<reference evidence="9 10" key="1">
    <citation type="submission" date="2020-03" db="EMBL/GenBank/DDBJ databases">
        <title>Genomic Encyclopedia of Type Strains, Phase IV (KMG-IV): sequencing the most valuable type-strain genomes for metagenomic binning, comparative biology and taxonomic classification.</title>
        <authorList>
            <person name="Goeker M."/>
        </authorList>
    </citation>
    <scope>NUCLEOTIDE SEQUENCE [LARGE SCALE GENOMIC DNA]</scope>
    <source>
        <strain evidence="9 10">DSM 103870</strain>
    </source>
</reference>
<comment type="cofactor">
    <cofactor evidence="1">
        <name>FAD</name>
        <dbReference type="ChEBI" id="CHEBI:57692"/>
    </cofactor>
</comment>
<dbReference type="InterPro" id="IPR007867">
    <property type="entry name" value="GMC_OxRtase_C"/>
</dbReference>
<accession>A0ABX0V1C8</accession>
<dbReference type="EMBL" id="JAASQI010000007">
    <property type="protein sequence ID" value="NIJ58999.1"/>
    <property type="molecule type" value="Genomic_DNA"/>
</dbReference>
<evidence type="ECO:0000256" key="1">
    <source>
        <dbReference type="ARBA" id="ARBA00001974"/>
    </source>
</evidence>
<keyword evidence="10" id="KW-1185">Reference proteome</keyword>
<keyword evidence="3" id="KW-0285">Flavoprotein</keyword>
<evidence type="ECO:0000313" key="9">
    <source>
        <dbReference type="EMBL" id="NIJ58999.1"/>
    </source>
</evidence>
<dbReference type="InterPro" id="IPR051473">
    <property type="entry name" value="P2Ox-like"/>
</dbReference>
<keyword evidence="4" id="KW-0274">FAD</keyword>
<dbReference type="Pfam" id="PF07992">
    <property type="entry name" value="Pyr_redox_2"/>
    <property type="match status" value="1"/>
</dbReference>
<dbReference type="Gene3D" id="3.50.50.60">
    <property type="entry name" value="FAD/NAD(P)-binding domain"/>
    <property type="match status" value="2"/>
</dbReference>
<dbReference type="InterPro" id="IPR036188">
    <property type="entry name" value="FAD/NAD-bd_sf"/>
</dbReference>
<feature type="domain" description="Glucose-methanol-choline oxidoreductase C-terminal" evidence="7">
    <location>
        <begin position="403"/>
        <end position="527"/>
    </location>
</feature>
<keyword evidence="5" id="KW-0560">Oxidoreductase</keyword>
<evidence type="ECO:0000256" key="5">
    <source>
        <dbReference type="ARBA" id="ARBA00023002"/>
    </source>
</evidence>
<evidence type="ECO:0000259" key="7">
    <source>
        <dbReference type="Pfam" id="PF05199"/>
    </source>
</evidence>
<feature type="region of interest" description="Disordered" evidence="6">
    <location>
        <begin position="537"/>
        <end position="556"/>
    </location>
</feature>
<evidence type="ECO:0000256" key="6">
    <source>
        <dbReference type="SAM" id="MobiDB-lite"/>
    </source>
</evidence>
<evidence type="ECO:0000256" key="2">
    <source>
        <dbReference type="ARBA" id="ARBA00010790"/>
    </source>
</evidence>
<dbReference type="RefSeq" id="WP_166953972.1">
    <property type="nucleotide sequence ID" value="NZ_JAASQI010000007.1"/>
</dbReference>
<name>A0ABX0V1C8_9HYPH</name>
<evidence type="ECO:0000259" key="8">
    <source>
        <dbReference type="Pfam" id="PF07992"/>
    </source>
</evidence>
<dbReference type="Pfam" id="PF05199">
    <property type="entry name" value="GMC_oxred_C"/>
    <property type="match status" value="1"/>
</dbReference>
<sequence length="556" mass="60037">MTIRTGYPRDGIHDVCVVGSGPAGLAAAIHCAELGLSVVVVEAGGMLPQDGASLPPYGEVVDPARHAPLDVAVCRALGGNSWWWGGCCMPLDPIDFAPRDFVADSGWPIDEEDIAPYYEKTAAFLDCGHLVFSSPAVAFQALDDSGDVTFSRLERWARTRAAPKRHGAFLRDAAAITVCLGTTAIAIEQEDGRARIRVRDAGGEATVNARFHVLAGGGLGSTKLLLEYRRRHPPAFGGREGALGHYYMGHVHGSIADIVFDRPELAESADFFLDDATWVRRRLAITPQAQIAHEILNTSFWVDNPPFHDHRHRSGILSAVFLALSFPAIGRLLVSEGIRRVHIGTNRNYAAHLANVILNPFSTVAAAWQILRQRYLDKPRRPGFLIRNKAGRYALTFHAEQMPQRASTVLLADDAADGALRIDLRFCPADAVSIVRAYDLVDRSLRSNGIGRLEYHVPAEEREAAVLGQLTDGYHQEGLMRMGHAPATSVVDGNCKVHGFSNLYVASTGVMTTSSQANPTFTACALAVRLAHHLAEPGARETGARDSSGVAAPTSV</sequence>
<comment type="similarity">
    <text evidence="2">Belongs to the GMC oxidoreductase family.</text>
</comment>
<dbReference type="PANTHER" id="PTHR42784:SF1">
    <property type="entry name" value="PYRANOSE 2-OXIDASE"/>
    <property type="match status" value="1"/>
</dbReference>
<gene>
    <name evidence="9" type="ORF">FHS82_002854</name>
</gene>
<organism evidence="9 10">
    <name type="scientific">Pseudochelatococcus lubricantis</name>
    <dbReference type="NCBI Taxonomy" id="1538102"/>
    <lineage>
        <taxon>Bacteria</taxon>
        <taxon>Pseudomonadati</taxon>
        <taxon>Pseudomonadota</taxon>
        <taxon>Alphaproteobacteria</taxon>
        <taxon>Hyphomicrobiales</taxon>
        <taxon>Chelatococcaceae</taxon>
        <taxon>Pseudochelatococcus</taxon>
    </lineage>
</organism>
<evidence type="ECO:0000256" key="4">
    <source>
        <dbReference type="ARBA" id="ARBA00022827"/>
    </source>
</evidence>
<evidence type="ECO:0000256" key="3">
    <source>
        <dbReference type="ARBA" id="ARBA00022630"/>
    </source>
</evidence>
<comment type="caution">
    <text evidence="9">The sequence shown here is derived from an EMBL/GenBank/DDBJ whole genome shotgun (WGS) entry which is preliminary data.</text>
</comment>
<protein>
    <submittedName>
        <fullName evidence="9">Choline dehydrogenase-like flavoprotein</fullName>
    </submittedName>
</protein>
<evidence type="ECO:0000313" key="10">
    <source>
        <dbReference type="Proteomes" id="UP001429580"/>
    </source>
</evidence>
<dbReference type="Proteomes" id="UP001429580">
    <property type="component" value="Unassembled WGS sequence"/>
</dbReference>
<dbReference type="InterPro" id="IPR023753">
    <property type="entry name" value="FAD/NAD-binding_dom"/>
</dbReference>
<dbReference type="SUPFAM" id="SSF51905">
    <property type="entry name" value="FAD/NAD(P)-binding domain"/>
    <property type="match status" value="1"/>
</dbReference>
<dbReference type="PANTHER" id="PTHR42784">
    <property type="entry name" value="PYRANOSE 2-OXIDASE"/>
    <property type="match status" value="1"/>
</dbReference>
<feature type="domain" description="FAD/NAD(P)-binding" evidence="8">
    <location>
        <begin position="13"/>
        <end position="56"/>
    </location>
</feature>
<proteinExistence type="inferred from homology"/>